<keyword evidence="2" id="KW-1185">Reference proteome</keyword>
<comment type="caution">
    <text evidence="1">The sequence shown here is derived from an EMBL/GenBank/DDBJ whole genome shotgun (WGS) entry which is preliminary data.</text>
</comment>
<sequence length="408" mass="44277">MTREELMKLSKKELKNRVADLGKKAQALSGQELTDAMDEARLIGEILDEIKVREELMAAATAAGTADPEEGAEEPGAGEGSQEPKNQARAKSGRALKDGKKVTFKAKVLASPRNALSTANGIVMPQHDSPDISPTFNNVSSLIDRVHTVPLPGGESYKRPYVVSYGDGAGSTAEGADYNASEPEFNYAEIVREKITAYAEEPEEMIKLPDADYDAVVEDSVTRAIKRYASRQILVGPGGTGKFRGIFYNPTEKKEQVIDPTTDITTITAIDDGTLDEIIYSYGGDEDVEDIAVLILNKKDLKRFAKLRDKQGRKVYTIKNHGNTGTIDEVPYIINSACGEVGGTAGTYAMAYGPLSNYEVAIFSDIDAKKSEHYKFKQGQVAYRADVFMGGNVVAKNGFIRVKNPAAN</sequence>
<evidence type="ECO:0000313" key="2">
    <source>
        <dbReference type="Proteomes" id="UP000304953"/>
    </source>
</evidence>
<name>A0AC61RV80_9FIRM</name>
<dbReference type="EMBL" id="SRYA01000026">
    <property type="protein sequence ID" value="TGY95632.1"/>
    <property type="molecule type" value="Genomic_DNA"/>
</dbReference>
<accession>A0AC61RV80</accession>
<protein>
    <submittedName>
        <fullName evidence="1">Phage major capsid protein</fullName>
    </submittedName>
</protein>
<organism evidence="1 2">
    <name type="scientific">Petralouisia muris</name>
    <dbReference type="NCBI Taxonomy" id="3032872"/>
    <lineage>
        <taxon>Bacteria</taxon>
        <taxon>Bacillati</taxon>
        <taxon>Bacillota</taxon>
        <taxon>Clostridia</taxon>
        <taxon>Lachnospirales</taxon>
        <taxon>Lachnospiraceae</taxon>
        <taxon>Petralouisia</taxon>
    </lineage>
</organism>
<dbReference type="Proteomes" id="UP000304953">
    <property type="component" value="Unassembled WGS sequence"/>
</dbReference>
<reference evidence="1" key="1">
    <citation type="submission" date="2019-04" db="EMBL/GenBank/DDBJ databases">
        <title>Microbes associate with the intestines of laboratory mice.</title>
        <authorList>
            <person name="Navarre W."/>
            <person name="Wong E."/>
            <person name="Huang K."/>
            <person name="Tropini C."/>
            <person name="Ng K."/>
            <person name="Yu B."/>
        </authorList>
    </citation>
    <scope>NUCLEOTIDE SEQUENCE</scope>
    <source>
        <strain evidence="1">NM01_1-7b</strain>
    </source>
</reference>
<gene>
    <name evidence="1" type="ORF">E5329_13730</name>
</gene>
<evidence type="ECO:0000313" key="1">
    <source>
        <dbReference type="EMBL" id="TGY95632.1"/>
    </source>
</evidence>
<proteinExistence type="predicted"/>